<gene>
    <name evidence="1" type="ORF">AN936_23060</name>
</gene>
<evidence type="ECO:0008006" key="3">
    <source>
        <dbReference type="Google" id="ProtNLM"/>
    </source>
</evidence>
<protein>
    <recommendedName>
        <fullName evidence="3">Antitoxin Xre/MbcA/ParS-like toxin-binding domain-containing protein</fullName>
    </recommendedName>
</protein>
<dbReference type="KEGG" id="smag:AN936_23060"/>
<accession>A0A0N9V175</accession>
<dbReference type="PATRIC" id="fig|33050.5.peg.4665"/>
<dbReference type="EMBL" id="CP012701">
    <property type="protein sequence ID" value="ALH83034.1"/>
    <property type="molecule type" value="Genomic_DNA"/>
</dbReference>
<dbReference type="Proteomes" id="UP000058074">
    <property type="component" value="Plasmid 1"/>
</dbReference>
<sequence length="450" mass="49344">MSKSNAGHDLGGLIRFAERAPWDERLDAILALHLDPVCAATGLEPEAIFDAVGHHWEGPLWGCAFEDLMGRDDWEDGCNLVDTYLKRRGWSEKAPDKAYMRALRGAAMSLYEVSEVVPGQSMRLTDLLREGEPVTVIERSATRTLVNWDRIATRVVQVNGRWGISGALLPFGPDASTELIASFARLEAEAGAPDQGALLGSSAPLFTGVWLLDALGMQAATGLPELVNADGEDVVFHRIVFPLAKGANRQTVTRMLDAAAWLEPASDSFWNWLAPKAAARKPGRGKQAIATTMDDGTPVFANVELKGRQLVVEVNSAERAEVARATMAEWLGERIGPPLTEIRTLAQMLADDAGNGGRDEGPDLPPEEIERVVHEMLAREYAKALDHPVPMLRDRTPRALARTKAGRSKVAEWLKYLENGSAKSRETGDPMATFDFTWMWQELGMADLRK</sequence>
<keyword evidence="1" id="KW-0614">Plasmid</keyword>
<dbReference type="RefSeq" id="WP_054590512.1">
    <property type="nucleotide sequence ID" value="NZ_CP012701.1"/>
</dbReference>
<geneLocation type="plasmid" evidence="1 2">
    <name>1</name>
</geneLocation>
<dbReference type="OrthoDB" id="8039031at2"/>
<name>A0A0N9V175_SPHMC</name>
<dbReference type="AlphaFoldDB" id="A0A0N9V175"/>
<proteinExistence type="predicted"/>
<dbReference type="InterPro" id="IPR058292">
    <property type="entry name" value="DUF7986"/>
</dbReference>
<evidence type="ECO:0000313" key="2">
    <source>
        <dbReference type="Proteomes" id="UP000058074"/>
    </source>
</evidence>
<organism evidence="1 2">
    <name type="scientific">Sphingopyxis macrogoltabida</name>
    <name type="common">Sphingomonas macrogoltabidus</name>
    <dbReference type="NCBI Taxonomy" id="33050"/>
    <lineage>
        <taxon>Bacteria</taxon>
        <taxon>Pseudomonadati</taxon>
        <taxon>Pseudomonadota</taxon>
        <taxon>Alphaproteobacteria</taxon>
        <taxon>Sphingomonadales</taxon>
        <taxon>Sphingomonadaceae</taxon>
        <taxon>Sphingopyxis</taxon>
    </lineage>
</organism>
<dbReference type="Pfam" id="PF25948">
    <property type="entry name" value="DUF7986"/>
    <property type="match status" value="1"/>
</dbReference>
<evidence type="ECO:0000313" key="1">
    <source>
        <dbReference type="EMBL" id="ALH83034.1"/>
    </source>
</evidence>
<reference evidence="1 2" key="1">
    <citation type="journal article" date="2015" name="Genome Announc.">
        <title>Complete Genome Sequence of Polypropylene Glycol- and Polyethylene Glycol-Degrading Sphingopyxis macrogoltabida Strain EY-1.</title>
        <authorList>
            <person name="Ohtsubo Y."/>
            <person name="Nagata Y."/>
            <person name="Numata M."/>
            <person name="Tsuchikane K."/>
            <person name="Hosoyama A."/>
            <person name="Yamazoe A."/>
            <person name="Tsuda M."/>
            <person name="Fujita N."/>
            <person name="Kawai F."/>
        </authorList>
    </citation>
    <scope>NUCLEOTIDE SEQUENCE [LARGE SCALE GENOMIC DNA]</scope>
    <source>
        <strain evidence="1 2">EY-1</strain>
        <plasmid evidence="1">1</plasmid>
    </source>
</reference>